<dbReference type="Proteomes" id="UP000558475">
    <property type="component" value="Unassembled WGS sequence"/>
</dbReference>
<comment type="caution">
    <text evidence="1">The sequence shown here is derived from an EMBL/GenBank/DDBJ whole genome shotgun (WGS) entry which is preliminary data.</text>
</comment>
<keyword evidence="1" id="KW-0808">Transferase</keyword>
<keyword evidence="1" id="KW-0489">Methyltransferase</keyword>
<accession>A0A7X6JCH3</accession>
<organism evidence="1 2">
    <name type="scientific">Brucella tritici</name>
    <dbReference type="NCBI Taxonomy" id="94626"/>
    <lineage>
        <taxon>Bacteria</taxon>
        <taxon>Pseudomonadati</taxon>
        <taxon>Pseudomonadota</taxon>
        <taxon>Alphaproteobacteria</taxon>
        <taxon>Hyphomicrobiales</taxon>
        <taxon>Brucellaceae</taxon>
        <taxon>Brucella/Ochrobactrum group</taxon>
        <taxon>Brucella</taxon>
    </lineage>
</organism>
<dbReference type="GO" id="GO:0032259">
    <property type="term" value="P:methylation"/>
    <property type="evidence" value="ECO:0007669"/>
    <property type="project" value="UniProtKB-KW"/>
</dbReference>
<dbReference type="SUPFAM" id="SSF53335">
    <property type="entry name" value="S-adenosyl-L-methionine-dependent methyltransferases"/>
    <property type="match status" value="1"/>
</dbReference>
<evidence type="ECO:0000313" key="2">
    <source>
        <dbReference type="Proteomes" id="UP000558475"/>
    </source>
</evidence>
<reference evidence="1 2" key="1">
    <citation type="submission" date="2020-04" db="EMBL/GenBank/DDBJ databases">
        <title>Whole genome sequencing of clinical and environmental type strains of Ochrobactrum.</title>
        <authorList>
            <person name="Dharne M."/>
        </authorList>
    </citation>
    <scope>NUCLEOTIDE SEQUENCE [LARGE SCALE GENOMIC DNA]</scope>
    <source>
        <strain evidence="1 2">DSM 13340</strain>
    </source>
</reference>
<protein>
    <submittedName>
        <fullName evidence="1">Site-specific DNA-methyltransferase</fullName>
    </submittedName>
</protein>
<dbReference type="InterPro" id="IPR029063">
    <property type="entry name" value="SAM-dependent_MTases_sf"/>
</dbReference>
<dbReference type="EMBL" id="JAAXZB010000001">
    <property type="protein sequence ID" value="NKW09465.1"/>
    <property type="molecule type" value="Genomic_DNA"/>
</dbReference>
<dbReference type="Gene3D" id="3.40.50.150">
    <property type="entry name" value="Vaccinia Virus protein VP39"/>
    <property type="match status" value="1"/>
</dbReference>
<dbReference type="GO" id="GO:0008168">
    <property type="term" value="F:methyltransferase activity"/>
    <property type="evidence" value="ECO:0007669"/>
    <property type="project" value="UniProtKB-KW"/>
</dbReference>
<sequence length="129" mass="13817">MKRFGADGAAPATPKDGAAGAFARSSAGFMGKKWDTGDTAFAAEFWREVYRVLKPGGHVAAFSGTRTYHHLADAIEEAGFEIRDQLAWMYGTGFPNRTMSARQLIKCLGQSARSSVLKQLPTTCGIAGI</sequence>
<gene>
    <name evidence="1" type="ORF">HGG76_06110</name>
</gene>
<proteinExistence type="predicted"/>
<evidence type="ECO:0000313" key="1">
    <source>
        <dbReference type="EMBL" id="NKW09465.1"/>
    </source>
</evidence>
<name>A0A7X6JCH3_9HYPH</name>
<dbReference type="AlphaFoldDB" id="A0A7X6JCH3"/>